<dbReference type="AlphaFoldDB" id="A0A2R5FZG2"/>
<dbReference type="EMBL" id="BEYU01000004">
    <property type="protein sequence ID" value="GBG24147.1"/>
    <property type="molecule type" value="Genomic_DNA"/>
</dbReference>
<comment type="similarity">
    <text evidence="1">Belongs to the CFA/CMAS family.</text>
</comment>
<evidence type="ECO:0000256" key="2">
    <source>
        <dbReference type="SAM" id="MobiDB-lite"/>
    </source>
</evidence>
<protein>
    <submittedName>
        <fullName evidence="3">Pavine N-methyltransferase</fullName>
    </submittedName>
</protein>
<dbReference type="OrthoDB" id="506498at2759"/>
<dbReference type="SUPFAM" id="SSF53335">
    <property type="entry name" value="S-adenosyl-L-methionine-dependent methyltransferases"/>
    <property type="match status" value="1"/>
</dbReference>
<accession>A0A2R5FZG2</accession>
<comment type="caution">
    <text evidence="3">The sequence shown here is derived from an EMBL/GenBank/DDBJ whole genome shotgun (WGS) entry which is preliminary data.</text>
</comment>
<dbReference type="Pfam" id="PF02353">
    <property type="entry name" value="CMAS"/>
    <property type="match status" value="1"/>
</dbReference>
<reference evidence="3 4" key="1">
    <citation type="submission" date="2017-12" db="EMBL/GenBank/DDBJ databases">
        <title>Sequencing, de novo assembly and annotation of complete genome of a new Thraustochytrid species, strain FCC1311.</title>
        <authorList>
            <person name="Sedici K."/>
            <person name="Godart F."/>
            <person name="Aiese Cigliano R."/>
            <person name="Sanseverino W."/>
            <person name="Barakat M."/>
            <person name="Ortet P."/>
            <person name="Marechal E."/>
            <person name="Cagnac O."/>
            <person name="Amato A."/>
        </authorList>
    </citation>
    <scope>NUCLEOTIDE SEQUENCE [LARGE SCALE GENOMIC DNA]</scope>
</reference>
<dbReference type="FunFam" id="3.40.50.150:FF:000554">
    <property type="entry name" value="Cation-transporting ATPase"/>
    <property type="match status" value="1"/>
</dbReference>
<organism evidence="3 4">
    <name type="scientific">Hondaea fermentalgiana</name>
    <dbReference type="NCBI Taxonomy" id="2315210"/>
    <lineage>
        <taxon>Eukaryota</taxon>
        <taxon>Sar</taxon>
        <taxon>Stramenopiles</taxon>
        <taxon>Bigyra</taxon>
        <taxon>Labyrinthulomycetes</taxon>
        <taxon>Thraustochytrida</taxon>
        <taxon>Thraustochytriidae</taxon>
        <taxon>Hondaea</taxon>
    </lineage>
</organism>
<gene>
    <name evidence="3" type="ORF">FCC1311_024221</name>
</gene>
<keyword evidence="3" id="KW-0489">Methyltransferase</keyword>
<feature type="region of interest" description="Disordered" evidence="2">
    <location>
        <begin position="1"/>
        <end position="25"/>
    </location>
</feature>
<keyword evidence="3" id="KW-0808">Transferase</keyword>
<dbReference type="Gene3D" id="3.40.50.150">
    <property type="entry name" value="Vaccinia Virus protein VP39"/>
    <property type="match status" value="1"/>
</dbReference>
<dbReference type="PANTHER" id="PTHR43832:SF1">
    <property type="entry name" value="S-ADENOSYL-L-METHIONINE-DEPENDENT METHYLTRANSFERASES SUPERFAMILY PROTEIN"/>
    <property type="match status" value="1"/>
</dbReference>
<dbReference type="GO" id="GO:0008168">
    <property type="term" value="F:methyltransferase activity"/>
    <property type="evidence" value="ECO:0007669"/>
    <property type="project" value="UniProtKB-KW"/>
</dbReference>
<sequence>MALHEEGSMAEESKSVSKAAALREKGEGNQTVMDKLVNDVVQPALLPMIEKGYMPDRVVRLGMRKLLASTINTVTFHGDQEQQADYIDAFVQDLKTRGIAEQTDASAEQHYEVPADFFIKKMGPQMKYSCCQYPDAKTTLAEAEDHALALFCERAELAALPDGADVLDLGCGWGSLSLYIGKHFPNLKVIGVSHSNSQREFIMARAKEHGLSNVEIRTCDVNDLDLPEASFDRICSIEMLEHVKNYWMLFKNMSKWLKDDGKVMVHVFCHRDVPYHFQDGWMSDNFFSGGTMPSYDLFLFINDHLRVDRRWAINGVHYSRTLEHWLENLDANRGDLIKFFKEGYGDKASEKYQAWRLFCMACSELFKYDNGRDGPGNEWFVAHYRFVKVSNKAAVSVP</sequence>
<dbReference type="InterPro" id="IPR029063">
    <property type="entry name" value="SAM-dependent_MTases_sf"/>
</dbReference>
<name>A0A2R5FZG2_9STRA</name>
<dbReference type="PANTHER" id="PTHR43832">
    <property type="match status" value="1"/>
</dbReference>
<dbReference type="Proteomes" id="UP000241890">
    <property type="component" value="Unassembled WGS sequence"/>
</dbReference>
<evidence type="ECO:0000256" key="1">
    <source>
        <dbReference type="ARBA" id="ARBA00010815"/>
    </source>
</evidence>
<dbReference type="GO" id="GO:0032259">
    <property type="term" value="P:methylation"/>
    <property type="evidence" value="ECO:0007669"/>
    <property type="project" value="UniProtKB-KW"/>
</dbReference>
<keyword evidence="4" id="KW-1185">Reference proteome</keyword>
<evidence type="ECO:0000313" key="4">
    <source>
        <dbReference type="Proteomes" id="UP000241890"/>
    </source>
</evidence>
<evidence type="ECO:0000313" key="3">
    <source>
        <dbReference type="EMBL" id="GBG24147.1"/>
    </source>
</evidence>
<dbReference type="InParanoid" id="A0A2R5FZG2"/>
<proteinExistence type="inferred from homology"/>
<dbReference type="CDD" id="cd02440">
    <property type="entry name" value="AdoMet_MTases"/>
    <property type="match status" value="1"/>
</dbReference>